<reference evidence="1 2" key="1">
    <citation type="journal article" date="2018" name="Genes (Basel)">
        <title>Complete Genome Sequence of the Model Halovirus PhiH1 (PhiH1).</title>
        <authorList>
            <person name="Dyall-Smith M."/>
            <person name="Pfeifer F."/>
            <person name="Witte A."/>
            <person name="Oesterhelt D."/>
            <person name="Pfeiffer F."/>
        </authorList>
    </citation>
    <scope>NUCLEOTIDE SEQUENCE [LARGE SCALE GENOMIC DNA]</scope>
    <source>
        <strain evidence="1">Variant phiH1</strain>
    </source>
</reference>
<protein>
    <submittedName>
        <fullName evidence="1">Uncharacterized protein</fullName>
    </submittedName>
</protein>
<dbReference type="Proteomes" id="UP000277198">
    <property type="component" value="Segment"/>
</dbReference>
<gene>
    <name evidence="1" type="ORF">PhiH1_350</name>
</gene>
<name>A0A3G1ZKT8_BPPHH</name>
<sequence>MADDDSAELHHAKQLVAVADANDRNPFDVLVVAMEEHRGNYGDVWEAMDETYDTVDELAFAESKHLAPDGTVIVE</sequence>
<organism evidence="1 2">
    <name type="scientific">Halobacterium phage phiH</name>
    <name type="common">Bacteriophage phi-H</name>
    <dbReference type="NCBI Taxonomy" id="169684"/>
    <lineage>
        <taxon>Viruses</taxon>
        <taxon>Duplodnaviria</taxon>
        <taxon>Heunggongvirae</taxon>
        <taxon>Uroviricota</taxon>
        <taxon>Caudoviricetes</taxon>
        <taxon>Vertoviridae</taxon>
        <taxon>Myohalovirus</taxon>
        <taxon>Myohalovirus spontanei</taxon>
        <taxon>Myohalovirus phiH</taxon>
    </lineage>
</organism>
<proteinExistence type="predicted"/>
<accession>A0A3G1ZKT8</accession>
<organismHost>
    <name type="scientific">Halobacterium salinarum</name>
    <name type="common">Halobacterium halobium</name>
    <dbReference type="NCBI Taxonomy" id="2242"/>
</organismHost>
<evidence type="ECO:0000313" key="1">
    <source>
        <dbReference type="EMBL" id="AYM00316.1"/>
    </source>
</evidence>
<evidence type="ECO:0000313" key="2">
    <source>
        <dbReference type="Proteomes" id="UP000277198"/>
    </source>
</evidence>
<dbReference type="EMBL" id="MK002701">
    <property type="protein sequence ID" value="AYM00316.1"/>
    <property type="molecule type" value="Genomic_DNA"/>
</dbReference>
<keyword evidence="2" id="KW-1185">Reference proteome</keyword>